<proteinExistence type="predicted"/>
<evidence type="ECO:0000313" key="1">
    <source>
        <dbReference type="EMBL" id="EHO83669.1"/>
    </source>
</evidence>
<dbReference type="PATRIC" id="fig|457404.5.peg.576"/>
<dbReference type="HOGENOM" id="CLU_1914021_0_0_0"/>
<gene>
    <name evidence="1" type="ORF">HMPREF0402_00687</name>
</gene>
<comment type="caution">
    <text evidence="1">The sequence shown here is derived from an EMBL/GenBank/DDBJ whole genome shotgun (WGS) entry which is preliminary data.</text>
</comment>
<organism evidence="1 2">
    <name type="scientific">Fusobacterium ulcerans 12-1B</name>
    <dbReference type="NCBI Taxonomy" id="457404"/>
    <lineage>
        <taxon>Bacteria</taxon>
        <taxon>Fusobacteriati</taxon>
        <taxon>Fusobacteriota</taxon>
        <taxon>Fusobacteriia</taxon>
        <taxon>Fusobacteriales</taxon>
        <taxon>Fusobacteriaceae</taxon>
        <taxon>Fusobacterium</taxon>
    </lineage>
</organism>
<accession>H1PQJ4</accession>
<dbReference type="AlphaFoldDB" id="H1PQJ4"/>
<keyword evidence="2" id="KW-1185">Reference proteome</keyword>
<dbReference type="Proteomes" id="UP000003233">
    <property type="component" value="Unassembled WGS sequence"/>
</dbReference>
<protein>
    <submittedName>
        <fullName evidence="1">Uncharacterized protein</fullName>
    </submittedName>
</protein>
<name>H1PQJ4_9FUSO</name>
<dbReference type="BioCyc" id="FSP457404-HMP:GTSQ-689-MONOMER"/>
<sequence>MTLRECEEKLKELNTAEDEIILYGYAHIDGEKLKNEDLSKLTLLKEKYTKLKDEIISKPLTIADCSRMIKLCIEAEESVLAGKEYELEGRKLVRADLAEILRLKTYYQKEKERLEQGLSTGSRIRSIIPTGF</sequence>
<reference evidence="1 2" key="1">
    <citation type="submission" date="2012-07" db="EMBL/GenBank/DDBJ databases">
        <title>The Genome Sequence of Fusobacterium ulcerans 12_1B.</title>
        <authorList>
            <consortium name="The Broad Institute Genome Sequencing Platform"/>
            <person name="Earl A."/>
            <person name="Ward D."/>
            <person name="Feldgarden M."/>
            <person name="Gevers D."/>
            <person name="Strauss J."/>
            <person name="Ambrose C.E."/>
            <person name="Allen-Vercoe E."/>
            <person name="Walker B."/>
            <person name="Young S.K."/>
            <person name="Zeng Q."/>
            <person name="Gargeya S."/>
            <person name="Fitzgerald M."/>
            <person name="Haas B."/>
            <person name="Abouelleil A."/>
            <person name="Alvarado L."/>
            <person name="Arachchi H.M."/>
            <person name="Berlin A.M."/>
            <person name="Chapman S.B."/>
            <person name="Goldberg J."/>
            <person name="Griggs A."/>
            <person name="Gujja S."/>
            <person name="Hansen M."/>
            <person name="Howarth C."/>
            <person name="Imamovic A."/>
            <person name="Larimer J."/>
            <person name="McCowen C."/>
            <person name="Montmayeur A."/>
            <person name="Murphy C."/>
            <person name="Neiman D."/>
            <person name="Pearson M."/>
            <person name="Priest M."/>
            <person name="Roberts A."/>
            <person name="Saif S."/>
            <person name="Shea T."/>
            <person name="Sisk P."/>
            <person name="Sykes S."/>
            <person name="Wortman J."/>
            <person name="Nusbaum C."/>
            <person name="Birren B."/>
        </authorList>
    </citation>
    <scope>NUCLEOTIDE SEQUENCE [LARGE SCALE GENOMIC DNA]</scope>
    <source>
        <strain evidence="1 2">12_1B</strain>
    </source>
</reference>
<dbReference type="RefSeq" id="WP_008696063.1">
    <property type="nucleotide sequence ID" value="NZ_KE161007.1"/>
</dbReference>
<dbReference type="EMBL" id="AGWJ02000002">
    <property type="protein sequence ID" value="EHO83669.1"/>
    <property type="molecule type" value="Genomic_DNA"/>
</dbReference>
<evidence type="ECO:0000313" key="2">
    <source>
        <dbReference type="Proteomes" id="UP000003233"/>
    </source>
</evidence>